<dbReference type="PANTHER" id="PTHR24305:SF166">
    <property type="entry name" value="CYTOCHROME P450 12A4, MITOCHONDRIAL-RELATED"/>
    <property type="match status" value="1"/>
</dbReference>
<dbReference type="InterPro" id="IPR002401">
    <property type="entry name" value="Cyt_P450_E_grp-I"/>
</dbReference>
<dbReference type="Proteomes" id="UP001139031">
    <property type="component" value="Unassembled WGS sequence"/>
</dbReference>
<sequence>MPALPPGPRSTLWTSFAVMREPIGAMTRARDKYGDPFTLPLAHGNLVLTADPRLAREVFGITDVDLFDTFGSTTLTPLFGQHSLLLMAGEPHRRERKLLLPPFHGERMRAFGATMADATRRALATVAPGQEFRALDLGLKVSLEVIIRAVYGVEERALVERHTAALVAMLDAALPIFNAAEVFQRAPFGLGPWAKFLRRSDEVDCLLYEQIDRVRERASERDDILSMMLNARYEDGSRMTDRDIRDELRTLLIAGHETTATTFAAALEELHRPENAHVRARLHDELAHASDAPEELARLPYLGAVIDETLRLHPVVEMVLRRLRRPWRLGDHELPAGTAVGVALPLVHRRADLYPDPTRFEPQRMLDRKPGASEFVPFGGGNRRCLGAALSLYELRIALAVTMREATLALREPKPVPIVRRRITLGPETGVRMQRVVGG</sequence>
<dbReference type="Gene3D" id="1.10.630.10">
    <property type="entry name" value="Cytochrome P450"/>
    <property type="match status" value="1"/>
</dbReference>
<evidence type="ECO:0000256" key="3">
    <source>
        <dbReference type="RuleBase" id="RU000461"/>
    </source>
</evidence>
<dbReference type="PROSITE" id="PS00086">
    <property type="entry name" value="CYTOCHROME_P450"/>
    <property type="match status" value="1"/>
</dbReference>
<evidence type="ECO:0000256" key="2">
    <source>
        <dbReference type="ARBA" id="ARBA00010617"/>
    </source>
</evidence>
<dbReference type="SUPFAM" id="SSF48264">
    <property type="entry name" value="Cytochrome P450"/>
    <property type="match status" value="1"/>
</dbReference>
<dbReference type="InterPro" id="IPR017972">
    <property type="entry name" value="Cyt_P450_CS"/>
</dbReference>
<comment type="cofactor">
    <cofactor evidence="1">
        <name>heme</name>
        <dbReference type="ChEBI" id="CHEBI:30413"/>
    </cofactor>
</comment>
<dbReference type="InterPro" id="IPR036396">
    <property type="entry name" value="Cyt_P450_sf"/>
</dbReference>
<dbReference type="PRINTS" id="PR00385">
    <property type="entry name" value="P450"/>
</dbReference>
<dbReference type="EMBL" id="JAIRAU010000001">
    <property type="protein sequence ID" value="MBZ5708118.1"/>
    <property type="molecule type" value="Genomic_DNA"/>
</dbReference>
<organism evidence="4 5">
    <name type="scientific">Nannocystis pusilla</name>
    <dbReference type="NCBI Taxonomy" id="889268"/>
    <lineage>
        <taxon>Bacteria</taxon>
        <taxon>Pseudomonadati</taxon>
        <taxon>Myxococcota</taxon>
        <taxon>Polyangia</taxon>
        <taxon>Nannocystales</taxon>
        <taxon>Nannocystaceae</taxon>
        <taxon>Nannocystis</taxon>
    </lineage>
</organism>
<comment type="similarity">
    <text evidence="2 3">Belongs to the cytochrome P450 family.</text>
</comment>
<keyword evidence="3" id="KW-0503">Monooxygenase</keyword>
<evidence type="ECO:0000313" key="4">
    <source>
        <dbReference type="EMBL" id="MBZ5708118.1"/>
    </source>
</evidence>
<evidence type="ECO:0000256" key="1">
    <source>
        <dbReference type="ARBA" id="ARBA00001971"/>
    </source>
</evidence>
<evidence type="ECO:0000313" key="5">
    <source>
        <dbReference type="Proteomes" id="UP001139031"/>
    </source>
</evidence>
<dbReference type="Pfam" id="PF00067">
    <property type="entry name" value="p450"/>
    <property type="match status" value="1"/>
</dbReference>
<keyword evidence="3" id="KW-0408">Iron</keyword>
<name>A0ABS7TIQ4_9BACT</name>
<dbReference type="CDD" id="cd11053">
    <property type="entry name" value="CYP110-like"/>
    <property type="match status" value="1"/>
</dbReference>
<dbReference type="InterPro" id="IPR001128">
    <property type="entry name" value="Cyt_P450"/>
</dbReference>
<keyword evidence="3" id="KW-0349">Heme</keyword>
<accession>A0ABS7TIQ4</accession>
<comment type="caution">
    <text evidence="4">The sequence shown here is derived from an EMBL/GenBank/DDBJ whole genome shotgun (WGS) entry which is preliminary data.</text>
</comment>
<protein>
    <submittedName>
        <fullName evidence="4">Cytochrome P450</fullName>
    </submittedName>
</protein>
<keyword evidence="5" id="KW-1185">Reference proteome</keyword>
<dbReference type="InterPro" id="IPR050121">
    <property type="entry name" value="Cytochrome_P450_monoxygenase"/>
</dbReference>
<dbReference type="RefSeq" id="WP_224189873.1">
    <property type="nucleotide sequence ID" value="NZ_JAIRAU010000001.1"/>
</dbReference>
<gene>
    <name evidence="4" type="ORF">K7C98_02535</name>
</gene>
<keyword evidence="3" id="KW-0560">Oxidoreductase</keyword>
<keyword evidence="3" id="KW-0479">Metal-binding</keyword>
<dbReference type="PRINTS" id="PR00463">
    <property type="entry name" value="EP450I"/>
</dbReference>
<reference evidence="4" key="1">
    <citation type="submission" date="2021-08" db="EMBL/GenBank/DDBJ databases">
        <authorList>
            <person name="Stevens D.C."/>
        </authorList>
    </citation>
    <scope>NUCLEOTIDE SEQUENCE</scope>
    <source>
        <strain evidence="4">DSM 53165</strain>
    </source>
</reference>
<dbReference type="PANTHER" id="PTHR24305">
    <property type="entry name" value="CYTOCHROME P450"/>
    <property type="match status" value="1"/>
</dbReference>
<proteinExistence type="inferred from homology"/>